<feature type="transmembrane region" description="Helical" evidence="1">
    <location>
        <begin position="222"/>
        <end position="239"/>
    </location>
</feature>
<feature type="transmembrane region" description="Helical" evidence="1">
    <location>
        <begin position="92"/>
        <end position="114"/>
    </location>
</feature>
<comment type="caution">
    <text evidence="2">The sequence shown here is derived from an EMBL/GenBank/DDBJ whole genome shotgun (WGS) entry which is preliminary data.</text>
</comment>
<dbReference type="OrthoDB" id="5764104at2"/>
<evidence type="ECO:0000313" key="3">
    <source>
        <dbReference type="Proteomes" id="UP000321814"/>
    </source>
</evidence>
<feature type="transmembrane region" description="Helical" evidence="1">
    <location>
        <begin position="34"/>
        <end position="55"/>
    </location>
</feature>
<accession>A0A5C8LR72</accession>
<dbReference type="AlphaFoldDB" id="A0A5C8LR72"/>
<evidence type="ECO:0008006" key="4">
    <source>
        <dbReference type="Google" id="ProtNLM"/>
    </source>
</evidence>
<name>A0A5C8LR72_9GAMM</name>
<feature type="transmembrane region" description="Helical" evidence="1">
    <location>
        <begin position="6"/>
        <end position="27"/>
    </location>
</feature>
<sequence>MLINTVLMFLRELLPLCILLATLLVWHRVLWRQFALYFALPSLLLLSVVSLKMVWISEQLDGLGLELLYSLFYLSCFILLCVSALKAQYALWTSALAAACLFSISGSNLLLYIWLPTQTENTPADLLLGAALGVGIGASIAVLWYYLLTELKQWRSSSFALLLSLSGARQVMMASALLIQSDWLVAGPQLWQTEQWLSEQSELGFFLQALMGYEATPSLSQVLSYLLCFVVLFWCCSLMERKR</sequence>
<evidence type="ECO:0000256" key="1">
    <source>
        <dbReference type="SAM" id="Phobius"/>
    </source>
</evidence>
<protein>
    <recommendedName>
        <fullName evidence="4">FTR1 family iron permease</fullName>
    </recommendedName>
</protein>
<evidence type="ECO:0000313" key="2">
    <source>
        <dbReference type="EMBL" id="TXK79871.1"/>
    </source>
</evidence>
<reference evidence="2 3" key="1">
    <citation type="submission" date="2019-08" db="EMBL/GenBank/DDBJ databases">
        <title>Draft genome analysis of Rheinheimera tangshanensis isolated from the roots of fresh rice plants (Oryza sativa).</title>
        <authorList>
            <person name="Yu Q."/>
            <person name="Qi Y."/>
            <person name="Zhang H."/>
            <person name="Pu J."/>
        </authorList>
    </citation>
    <scope>NUCLEOTIDE SEQUENCE [LARGE SCALE GENOMIC DNA]</scope>
    <source>
        <strain evidence="2 3">JA3-B52</strain>
    </source>
</reference>
<feature type="transmembrane region" description="Helical" evidence="1">
    <location>
        <begin position="126"/>
        <end position="147"/>
    </location>
</feature>
<gene>
    <name evidence="2" type="ORF">FU839_12405</name>
</gene>
<feature type="transmembrane region" description="Helical" evidence="1">
    <location>
        <begin position="159"/>
        <end position="179"/>
    </location>
</feature>
<organism evidence="2 3">
    <name type="scientific">Rheinheimera tangshanensis</name>
    <dbReference type="NCBI Taxonomy" id="400153"/>
    <lineage>
        <taxon>Bacteria</taxon>
        <taxon>Pseudomonadati</taxon>
        <taxon>Pseudomonadota</taxon>
        <taxon>Gammaproteobacteria</taxon>
        <taxon>Chromatiales</taxon>
        <taxon>Chromatiaceae</taxon>
        <taxon>Rheinheimera</taxon>
    </lineage>
</organism>
<proteinExistence type="predicted"/>
<feature type="transmembrane region" description="Helical" evidence="1">
    <location>
        <begin position="67"/>
        <end position="85"/>
    </location>
</feature>
<keyword evidence="1" id="KW-0812">Transmembrane</keyword>
<keyword evidence="1" id="KW-0472">Membrane</keyword>
<dbReference type="Proteomes" id="UP000321814">
    <property type="component" value="Unassembled WGS sequence"/>
</dbReference>
<dbReference type="RefSeq" id="WP_147904623.1">
    <property type="nucleotide sequence ID" value="NZ_BAAAGC010000005.1"/>
</dbReference>
<dbReference type="EMBL" id="VRLR01000008">
    <property type="protein sequence ID" value="TXK79871.1"/>
    <property type="molecule type" value="Genomic_DNA"/>
</dbReference>
<keyword evidence="1" id="KW-1133">Transmembrane helix</keyword>
<keyword evidence="3" id="KW-1185">Reference proteome</keyword>